<dbReference type="Pfam" id="PF00431">
    <property type="entry name" value="CUB"/>
    <property type="match status" value="1"/>
</dbReference>
<keyword evidence="6" id="KW-1185">Reference proteome</keyword>
<dbReference type="PANTHER" id="PTHR33236:SF11">
    <property type="entry name" value="CUB DOMAIN-CONTAINING PROTEIN"/>
    <property type="match status" value="1"/>
</dbReference>
<evidence type="ECO:0000256" key="2">
    <source>
        <dbReference type="PROSITE-ProRule" id="PRU00059"/>
    </source>
</evidence>
<evidence type="ECO:0000313" key="6">
    <source>
        <dbReference type="Proteomes" id="UP000825002"/>
    </source>
</evidence>
<dbReference type="InterPro" id="IPR058698">
    <property type="entry name" value="CUB_metazoa"/>
</dbReference>
<feature type="compositionally biased region" description="Basic and acidic residues" evidence="3">
    <location>
        <begin position="7"/>
        <end position="28"/>
    </location>
</feature>
<feature type="domain" description="CUB" evidence="4">
    <location>
        <begin position="385"/>
        <end position="503"/>
    </location>
</feature>
<evidence type="ECO:0000259" key="4">
    <source>
        <dbReference type="PROSITE" id="PS01180"/>
    </source>
</evidence>
<dbReference type="Pfam" id="PF26080">
    <property type="entry name" value="CUB_animal"/>
    <property type="match status" value="1"/>
</dbReference>
<comment type="caution">
    <text evidence="2">Lacks conserved residue(s) required for the propagation of feature annotation.</text>
</comment>
<feature type="non-terminal residue" evidence="5">
    <location>
        <position position="1"/>
    </location>
</feature>
<feature type="region of interest" description="Disordered" evidence="3">
    <location>
        <begin position="1"/>
        <end position="72"/>
    </location>
</feature>
<reference evidence="5 6" key="1">
    <citation type="submission" date="2020-10" db="EMBL/GenBank/DDBJ databases">
        <authorList>
            <person name="Klimov P.B."/>
            <person name="Dyachkov S.M."/>
            <person name="Chetverikov P.E."/>
        </authorList>
    </citation>
    <scope>NUCLEOTIDE SEQUENCE [LARGE SCALE GENOMIC DNA]</scope>
    <source>
        <strain evidence="5">BMOC 18-1129-001#AD2665</strain>
        <tissue evidence="5">Entire mites</tissue>
    </source>
</reference>
<name>A0ABQ7S9L4_9ACAR</name>
<evidence type="ECO:0000256" key="3">
    <source>
        <dbReference type="SAM" id="MobiDB-lite"/>
    </source>
</evidence>
<dbReference type="EMBL" id="JAIFTH010000244">
    <property type="protein sequence ID" value="KAG9510066.1"/>
    <property type="molecule type" value="Genomic_DNA"/>
</dbReference>
<evidence type="ECO:0000313" key="5">
    <source>
        <dbReference type="EMBL" id="KAG9510066.1"/>
    </source>
</evidence>
<accession>A0ABQ7S9L4</accession>
<feature type="compositionally biased region" description="Polar residues" evidence="3">
    <location>
        <begin position="59"/>
        <end position="71"/>
    </location>
</feature>
<sequence length="683" mass="74654">RSIPGNRIERSRVHEKDKPNDFRKEKPTKAPVVVQDDDEELEEGEVKDDDDDDYVMPGSDNTPVVNTTTTAKPGPKKVRIVKVKRSKKLKTNTNDNNNQQNSIAPVAKKKVKIVKVKRKKKAKKQMPKHDTTIVDDPLLLASALDEDLRIIPPLSIPTQFLMPPPELPAVNPVNTFNTVNTVSTISYDKPIANVRTSMVIDDDLEDTRTSSYDAINKMLSMLRQSTQGTDEGSSNVTDPSWHNIIGSPASTCSSSYRLVPITVEVITTKHLMTSIKRISNCTAIKLISLLWLTNKVSAFGWGTGSLWGSSVLQSISDCPTFDGNRTGICVASASECRNRGGRRLGTCYSNPGGISPNGAFGQTTFGYGQSYGTAVGVCCSIQVSCGATIRYNGTYFRNPNAPAPYTDFRSCSVTVARQPNVCQIRLDFLKFDLERPRSGVCENDRFVISGQASNSIVPPICGYNSGQHMYLDLGENYGPVTLNVITIGNRPRAFDIRVTYISCFSPWKPPPNCLQYQSSLIGQIKSFNFEEFSVGAGTGYLSNMDYTICFKKPPGYCSVTYSVPKFIDPSQGAVINQGNLPQSGYQPNTGQYFNIAGAVGNDQAGAGPYKCPTDFLQLAGTRLCGFRLNAALAQTPTTPGSTMNADVVDNSTGPIYARFKSDVNEISRGFLLDYRFNPCMVTG</sequence>
<dbReference type="Proteomes" id="UP000825002">
    <property type="component" value="Unassembled WGS sequence"/>
</dbReference>
<gene>
    <name evidence="5" type="ORF">GZH46_01402</name>
</gene>
<evidence type="ECO:0000256" key="1">
    <source>
        <dbReference type="ARBA" id="ARBA00023157"/>
    </source>
</evidence>
<comment type="caution">
    <text evidence="5">The sequence shown here is derived from an EMBL/GenBank/DDBJ whole genome shotgun (WGS) entry which is preliminary data.</text>
</comment>
<dbReference type="InterPro" id="IPR035914">
    <property type="entry name" value="Sperma_CUB_dom_sf"/>
</dbReference>
<organism evidence="5 6">
    <name type="scientific">Fragariocoptes setiger</name>
    <dbReference type="NCBI Taxonomy" id="1670756"/>
    <lineage>
        <taxon>Eukaryota</taxon>
        <taxon>Metazoa</taxon>
        <taxon>Ecdysozoa</taxon>
        <taxon>Arthropoda</taxon>
        <taxon>Chelicerata</taxon>
        <taxon>Arachnida</taxon>
        <taxon>Acari</taxon>
        <taxon>Acariformes</taxon>
        <taxon>Trombidiformes</taxon>
        <taxon>Prostigmata</taxon>
        <taxon>Eupodina</taxon>
        <taxon>Eriophyoidea</taxon>
        <taxon>Phytoptidae</taxon>
        <taxon>Fragariocoptes</taxon>
    </lineage>
</organism>
<dbReference type="PANTHER" id="PTHR33236">
    <property type="entry name" value="INTRAFLAGELLAR TRANSPORT PROTEIN 122 FAMILY PROTEIN-RELATED"/>
    <property type="match status" value="1"/>
</dbReference>
<dbReference type="SUPFAM" id="SSF49854">
    <property type="entry name" value="Spermadhesin, CUB domain"/>
    <property type="match status" value="1"/>
</dbReference>
<dbReference type="Gene3D" id="2.60.120.290">
    <property type="entry name" value="Spermadhesin, CUB domain"/>
    <property type="match status" value="1"/>
</dbReference>
<proteinExistence type="predicted"/>
<dbReference type="InterPro" id="IPR000859">
    <property type="entry name" value="CUB_dom"/>
</dbReference>
<keyword evidence="1" id="KW-1015">Disulfide bond</keyword>
<protein>
    <recommendedName>
        <fullName evidence="4">CUB domain-containing protein</fullName>
    </recommendedName>
</protein>
<feature type="compositionally biased region" description="Acidic residues" evidence="3">
    <location>
        <begin position="35"/>
        <end position="54"/>
    </location>
</feature>
<dbReference type="PROSITE" id="PS01180">
    <property type="entry name" value="CUB"/>
    <property type="match status" value="1"/>
</dbReference>